<keyword evidence="6" id="KW-1185">Reference proteome</keyword>
<dbReference type="PANTHER" id="PTHR11712:SF336">
    <property type="entry name" value="3-OXOACYL-[ACYL-CARRIER-PROTEIN] SYNTHASE, MITOCHONDRIAL"/>
    <property type="match status" value="1"/>
</dbReference>
<organism evidence="5 6">
    <name type="scientific">Pontiella sulfatireligans</name>
    <dbReference type="NCBI Taxonomy" id="2750658"/>
    <lineage>
        <taxon>Bacteria</taxon>
        <taxon>Pseudomonadati</taxon>
        <taxon>Kiritimatiellota</taxon>
        <taxon>Kiritimatiellia</taxon>
        <taxon>Kiritimatiellales</taxon>
        <taxon>Pontiellaceae</taxon>
        <taxon>Pontiella</taxon>
    </lineage>
</organism>
<evidence type="ECO:0000256" key="1">
    <source>
        <dbReference type="ARBA" id="ARBA00008467"/>
    </source>
</evidence>
<feature type="domain" description="Ketosynthase family 3 (KS3)" evidence="4">
    <location>
        <begin position="1"/>
        <end position="397"/>
    </location>
</feature>
<dbReference type="PROSITE" id="PS52004">
    <property type="entry name" value="KS3_2"/>
    <property type="match status" value="1"/>
</dbReference>
<evidence type="ECO:0000313" key="6">
    <source>
        <dbReference type="Proteomes" id="UP000346198"/>
    </source>
</evidence>
<gene>
    <name evidence="5" type="primary">fabF_2</name>
    <name evidence="5" type="ORF">SCARR_04478</name>
</gene>
<evidence type="ECO:0000256" key="2">
    <source>
        <dbReference type="ARBA" id="ARBA00022679"/>
    </source>
</evidence>
<dbReference type="Gene3D" id="3.40.47.10">
    <property type="match status" value="2"/>
</dbReference>
<dbReference type="InterPro" id="IPR016039">
    <property type="entry name" value="Thiolase-like"/>
</dbReference>
<dbReference type="EMBL" id="CAAHFH010000002">
    <property type="protein sequence ID" value="VGO22395.1"/>
    <property type="molecule type" value="Genomic_DNA"/>
</dbReference>
<dbReference type="PANTHER" id="PTHR11712">
    <property type="entry name" value="POLYKETIDE SYNTHASE-RELATED"/>
    <property type="match status" value="1"/>
</dbReference>
<dbReference type="InterPro" id="IPR014031">
    <property type="entry name" value="Ketoacyl_synth_C"/>
</dbReference>
<dbReference type="SUPFAM" id="SSF53901">
    <property type="entry name" value="Thiolase-like"/>
    <property type="match status" value="2"/>
</dbReference>
<dbReference type="Pfam" id="PF02801">
    <property type="entry name" value="Ketoacyl-synt_C"/>
    <property type="match status" value="1"/>
</dbReference>
<dbReference type="InterPro" id="IPR000794">
    <property type="entry name" value="Beta-ketoacyl_synthase"/>
</dbReference>
<dbReference type="InterPro" id="IPR020841">
    <property type="entry name" value="PKS_Beta-ketoAc_synthase_dom"/>
</dbReference>
<dbReference type="CDD" id="cd00834">
    <property type="entry name" value="KAS_I_II"/>
    <property type="match status" value="1"/>
</dbReference>
<sequence length="399" mass="41772">MLAANGIGKDAFWRTLLAGESGIGPITQFETTDFKSRIAGEVSNFVPENFMNGRVKARRLSRNVQLGAKAALLAVEDSGLNPEDLRRAEPLPIIIGISLGGFDHIENQILRVSKLGPNKLVPHAVEGCIHLAAASLIGAILNVETELCTISNSCVGGLDSIARGAQIIREGKADICICGATEAPIVPSAMAGFCAAGMVSTNNDNPKLASRPFDISRDGGVLAEGSGIVVLESLDHAMSRNKAPYAEVLGYGTSRDLNVGISGNGLKMSMRKALANSSLMPREIDAIFAHGPSDQILDVSESILITDCFGDHAYRIPVTSIKGVTGNPLAAGGAHQTIACSLSMKANCIPPTANHKFPDPDCLLDYVPDSPRHLCVDKVLINSHGSGAMNSSLIIGSAS</sequence>
<evidence type="ECO:0000259" key="4">
    <source>
        <dbReference type="PROSITE" id="PS52004"/>
    </source>
</evidence>
<dbReference type="Proteomes" id="UP000346198">
    <property type="component" value="Unassembled WGS sequence"/>
</dbReference>
<accession>A0A6C2UQ36</accession>
<dbReference type="GO" id="GO:0004315">
    <property type="term" value="F:3-oxoacyl-[acyl-carrier-protein] synthase activity"/>
    <property type="evidence" value="ECO:0007669"/>
    <property type="project" value="TreeGrafter"/>
</dbReference>
<dbReference type="SMART" id="SM00825">
    <property type="entry name" value="PKS_KS"/>
    <property type="match status" value="1"/>
</dbReference>
<evidence type="ECO:0000256" key="3">
    <source>
        <dbReference type="RuleBase" id="RU003694"/>
    </source>
</evidence>
<protein>
    <submittedName>
        <fullName evidence="5">3-oxoacyl-[acyl-carrier-protein] synthase 2</fullName>
    </submittedName>
</protein>
<keyword evidence="2 3" id="KW-0808">Transferase</keyword>
<proteinExistence type="inferred from homology"/>
<reference evidence="5 6" key="1">
    <citation type="submission" date="2019-04" db="EMBL/GenBank/DDBJ databases">
        <authorList>
            <person name="Van Vliet M D."/>
        </authorList>
    </citation>
    <scope>NUCLEOTIDE SEQUENCE [LARGE SCALE GENOMIC DNA]</scope>
    <source>
        <strain evidence="5 6">F21</strain>
    </source>
</reference>
<dbReference type="AlphaFoldDB" id="A0A6C2UQ36"/>
<dbReference type="Pfam" id="PF00109">
    <property type="entry name" value="ketoacyl-synt"/>
    <property type="match status" value="1"/>
</dbReference>
<dbReference type="GO" id="GO:0006633">
    <property type="term" value="P:fatty acid biosynthetic process"/>
    <property type="evidence" value="ECO:0007669"/>
    <property type="project" value="TreeGrafter"/>
</dbReference>
<name>A0A6C2UQ36_9BACT</name>
<dbReference type="InterPro" id="IPR014030">
    <property type="entry name" value="Ketoacyl_synth_N"/>
</dbReference>
<evidence type="ECO:0000313" key="5">
    <source>
        <dbReference type="EMBL" id="VGO22395.1"/>
    </source>
</evidence>
<comment type="similarity">
    <text evidence="1 3">Belongs to the thiolase-like superfamily. Beta-ketoacyl-ACP synthases family.</text>
</comment>